<dbReference type="SUPFAM" id="SSF56784">
    <property type="entry name" value="HAD-like"/>
    <property type="match status" value="1"/>
</dbReference>
<name>A0ABV2WGS0_9ACTN</name>
<dbReference type="InterPro" id="IPR036412">
    <property type="entry name" value="HAD-like_sf"/>
</dbReference>
<dbReference type="InterPro" id="IPR006439">
    <property type="entry name" value="HAD-SF_hydro_IA"/>
</dbReference>
<sequence>MTSPGTVLFDLFGVIALPQSPEERAALVSTAGTPASPFWDAYWRLRPPYDRGELTGPAYWREVGAALGTRFDPARVGALIDADLASWDAVDEEMVALVGELAATGWRLALLSNIPPELAGHYEERHTAWLRHFDVRAFSCRTGHAKPDPAAYTWCLRALAAPPRDVLFVDDREENVAAARAAGLRGVLFTGAAGLRAALREEGDGAAVAQARSKDHAGRPADVTGPRRTRG</sequence>
<dbReference type="Proteomes" id="UP001550378">
    <property type="component" value="Unassembled WGS sequence"/>
</dbReference>
<protein>
    <submittedName>
        <fullName evidence="2">HAD family phosphatase</fullName>
    </submittedName>
</protein>
<dbReference type="NCBIfam" id="TIGR01509">
    <property type="entry name" value="HAD-SF-IA-v3"/>
    <property type="match status" value="1"/>
</dbReference>
<evidence type="ECO:0000313" key="2">
    <source>
        <dbReference type="EMBL" id="MEU0712527.1"/>
    </source>
</evidence>
<evidence type="ECO:0000313" key="3">
    <source>
        <dbReference type="Proteomes" id="UP001550378"/>
    </source>
</evidence>
<dbReference type="RefSeq" id="WP_359658499.1">
    <property type="nucleotide sequence ID" value="NZ_JBEXZP010000343.1"/>
</dbReference>
<dbReference type="EMBL" id="JBEXZR010000064">
    <property type="protein sequence ID" value="MEU0712527.1"/>
    <property type="molecule type" value="Genomic_DNA"/>
</dbReference>
<dbReference type="Gene3D" id="3.40.50.1000">
    <property type="entry name" value="HAD superfamily/HAD-like"/>
    <property type="match status" value="1"/>
</dbReference>
<dbReference type="PRINTS" id="PR00413">
    <property type="entry name" value="HADHALOGNASE"/>
</dbReference>
<gene>
    <name evidence="2" type="ORF">ABZ508_34780</name>
</gene>
<dbReference type="InterPro" id="IPR023214">
    <property type="entry name" value="HAD_sf"/>
</dbReference>
<dbReference type="Pfam" id="PF00702">
    <property type="entry name" value="Hydrolase"/>
    <property type="match status" value="1"/>
</dbReference>
<comment type="caution">
    <text evidence="2">The sequence shown here is derived from an EMBL/GenBank/DDBJ whole genome shotgun (WGS) entry which is preliminary data.</text>
</comment>
<accession>A0ABV2WGS0</accession>
<dbReference type="PANTHER" id="PTHR43611">
    <property type="entry name" value="ALPHA-D-GLUCOSE 1-PHOSPHATE PHOSPHATASE"/>
    <property type="match status" value="1"/>
</dbReference>
<proteinExistence type="predicted"/>
<keyword evidence="3" id="KW-1185">Reference proteome</keyword>
<organism evidence="2 3">
    <name type="scientific">Streptomyces lavendulocolor</name>
    <dbReference type="NCBI Taxonomy" id="67316"/>
    <lineage>
        <taxon>Bacteria</taxon>
        <taxon>Bacillati</taxon>
        <taxon>Actinomycetota</taxon>
        <taxon>Actinomycetes</taxon>
        <taxon>Kitasatosporales</taxon>
        <taxon>Streptomycetaceae</taxon>
        <taxon>Streptomyces</taxon>
    </lineage>
</organism>
<dbReference type="CDD" id="cd02603">
    <property type="entry name" value="HAD_sEH-N_like"/>
    <property type="match status" value="1"/>
</dbReference>
<evidence type="ECO:0000256" key="1">
    <source>
        <dbReference type="SAM" id="MobiDB-lite"/>
    </source>
</evidence>
<dbReference type="PANTHER" id="PTHR43611:SF3">
    <property type="entry name" value="FLAVIN MONONUCLEOTIDE HYDROLASE 1, CHLOROPLATIC"/>
    <property type="match status" value="1"/>
</dbReference>
<feature type="region of interest" description="Disordered" evidence="1">
    <location>
        <begin position="204"/>
        <end position="231"/>
    </location>
</feature>
<reference evidence="2 3" key="1">
    <citation type="submission" date="2024-06" db="EMBL/GenBank/DDBJ databases">
        <title>The Natural Products Discovery Center: Release of the First 8490 Sequenced Strains for Exploring Actinobacteria Biosynthetic Diversity.</title>
        <authorList>
            <person name="Kalkreuter E."/>
            <person name="Kautsar S.A."/>
            <person name="Yang D."/>
            <person name="Bader C.D."/>
            <person name="Teijaro C.N."/>
            <person name="Fluegel L."/>
            <person name="Davis C.M."/>
            <person name="Simpson J.R."/>
            <person name="Lauterbach L."/>
            <person name="Steele A.D."/>
            <person name="Gui C."/>
            <person name="Meng S."/>
            <person name="Li G."/>
            <person name="Viehrig K."/>
            <person name="Ye F."/>
            <person name="Su P."/>
            <person name="Kiefer A.F."/>
            <person name="Nichols A."/>
            <person name="Cepeda A.J."/>
            <person name="Yan W."/>
            <person name="Fan B."/>
            <person name="Jiang Y."/>
            <person name="Adhikari A."/>
            <person name="Zheng C.-J."/>
            <person name="Schuster L."/>
            <person name="Cowan T.M."/>
            <person name="Smanski M.J."/>
            <person name="Chevrette M.G."/>
            <person name="De Carvalho L.P.S."/>
            <person name="Shen B."/>
        </authorList>
    </citation>
    <scope>NUCLEOTIDE SEQUENCE [LARGE SCALE GENOMIC DNA]</scope>
    <source>
        <strain evidence="2 3">NPDC006337</strain>
    </source>
</reference>